<accession>A0A0C9SSX4</accession>
<evidence type="ECO:0000313" key="2">
    <source>
        <dbReference type="Proteomes" id="UP000053647"/>
    </source>
</evidence>
<keyword evidence="2" id="KW-1185">Reference proteome</keyword>
<dbReference type="AlphaFoldDB" id="A0A0C9SSX4"/>
<gene>
    <name evidence="1" type="ORF">PAXINDRAFT_21740</name>
</gene>
<reference evidence="1 2" key="1">
    <citation type="submission" date="2014-06" db="EMBL/GenBank/DDBJ databases">
        <authorList>
            <consortium name="DOE Joint Genome Institute"/>
            <person name="Kuo A."/>
            <person name="Kohler A."/>
            <person name="Nagy L.G."/>
            <person name="Floudas D."/>
            <person name="Copeland A."/>
            <person name="Barry K.W."/>
            <person name="Cichocki N."/>
            <person name="Veneault-Fourrey C."/>
            <person name="LaButti K."/>
            <person name="Lindquist E.A."/>
            <person name="Lipzen A."/>
            <person name="Lundell T."/>
            <person name="Morin E."/>
            <person name="Murat C."/>
            <person name="Sun H."/>
            <person name="Tunlid A."/>
            <person name="Henrissat B."/>
            <person name="Grigoriev I.V."/>
            <person name="Hibbett D.S."/>
            <person name="Martin F."/>
            <person name="Nordberg H.P."/>
            <person name="Cantor M.N."/>
            <person name="Hua S.X."/>
        </authorList>
    </citation>
    <scope>NUCLEOTIDE SEQUENCE [LARGE SCALE GENOMIC DNA]</scope>
    <source>
        <strain evidence="1 2">ATCC 200175</strain>
    </source>
</reference>
<proteinExistence type="predicted"/>
<protein>
    <submittedName>
        <fullName evidence="1">Uncharacterized protein</fullName>
    </submittedName>
</protein>
<dbReference type="HOGENOM" id="CLU_2813109_0_0_1"/>
<sequence length="67" mass="7390">MPLSITSSEMGPDRRDGFGEVIMGRYYGRMGVAILATNSIGSSSSVLRQTCNTGKRKSKFWRKSSIK</sequence>
<organism evidence="1 2">
    <name type="scientific">Paxillus involutus ATCC 200175</name>
    <dbReference type="NCBI Taxonomy" id="664439"/>
    <lineage>
        <taxon>Eukaryota</taxon>
        <taxon>Fungi</taxon>
        <taxon>Dikarya</taxon>
        <taxon>Basidiomycota</taxon>
        <taxon>Agaricomycotina</taxon>
        <taxon>Agaricomycetes</taxon>
        <taxon>Agaricomycetidae</taxon>
        <taxon>Boletales</taxon>
        <taxon>Paxilineae</taxon>
        <taxon>Paxillaceae</taxon>
        <taxon>Paxillus</taxon>
    </lineage>
</organism>
<dbReference type="EMBL" id="KN821352">
    <property type="protein sequence ID" value="KIJ04980.1"/>
    <property type="molecule type" value="Genomic_DNA"/>
</dbReference>
<name>A0A0C9SSX4_PAXIN</name>
<evidence type="ECO:0000313" key="1">
    <source>
        <dbReference type="EMBL" id="KIJ04980.1"/>
    </source>
</evidence>
<reference evidence="2" key="2">
    <citation type="submission" date="2015-01" db="EMBL/GenBank/DDBJ databases">
        <title>Evolutionary Origins and Diversification of the Mycorrhizal Mutualists.</title>
        <authorList>
            <consortium name="DOE Joint Genome Institute"/>
            <consortium name="Mycorrhizal Genomics Consortium"/>
            <person name="Kohler A."/>
            <person name="Kuo A."/>
            <person name="Nagy L.G."/>
            <person name="Floudas D."/>
            <person name="Copeland A."/>
            <person name="Barry K.W."/>
            <person name="Cichocki N."/>
            <person name="Veneault-Fourrey C."/>
            <person name="LaButti K."/>
            <person name="Lindquist E.A."/>
            <person name="Lipzen A."/>
            <person name="Lundell T."/>
            <person name="Morin E."/>
            <person name="Murat C."/>
            <person name="Riley R."/>
            <person name="Ohm R."/>
            <person name="Sun H."/>
            <person name="Tunlid A."/>
            <person name="Henrissat B."/>
            <person name="Grigoriev I.V."/>
            <person name="Hibbett D.S."/>
            <person name="Martin F."/>
        </authorList>
    </citation>
    <scope>NUCLEOTIDE SEQUENCE [LARGE SCALE GENOMIC DNA]</scope>
    <source>
        <strain evidence="2">ATCC 200175</strain>
    </source>
</reference>
<dbReference type="Proteomes" id="UP000053647">
    <property type="component" value="Unassembled WGS sequence"/>
</dbReference>